<gene>
    <name evidence="2" type="ORF">N7509_012671</name>
</gene>
<protein>
    <submittedName>
        <fullName evidence="2">Uncharacterized protein</fullName>
    </submittedName>
</protein>
<reference evidence="2" key="2">
    <citation type="journal article" date="2023" name="IMA Fungus">
        <title>Comparative genomic study of the Penicillium genus elucidates a diverse pangenome and 15 lateral gene transfer events.</title>
        <authorList>
            <person name="Petersen C."/>
            <person name="Sorensen T."/>
            <person name="Nielsen M.R."/>
            <person name="Sondergaard T.E."/>
            <person name="Sorensen J.L."/>
            <person name="Fitzpatrick D.A."/>
            <person name="Frisvad J.C."/>
            <person name="Nielsen K.L."/>
        </authorList>
    </citation>
    <scope>NUCLEOTIDE SEQUENCE</scope>
    <source>
        <strain evidence="2">IBT 29677</strain>
    </source>
</reference>
<organism evidence="2 3">
    <name type="scientific">Penicillium cosmopolitanum</name>
    <dbReference type="NCBI Taxonomy" id="1131564"/>
    <lineage>
        <taxon>Eukaryota</taxon>
        <taxon>Fungi</taxon>
        <taxon>Dikarya</taxon>
        <taxon>Ascomycota</taxon>
        <taxon>Pezizomycotina</taxon>
        <taxon>Eurotiomycetes</taxon>
        <taxon>Eurotiomycetidae</taxon>
        <taxon>Eurotiales</taxon>
        <taxon>Aspergillaceae</taxon>
        <taxon>Penicillium</taxon>
    </lineage>
</organism>
<name>A0A9W9SJE9_9EURO</name>
<evidence type="ECO:0000313" key="3">
    <source>
        <dbReference type="Proteomes" id="UP001147747"/>
    </source>
</evidence>
<dbReference type="GeneID" id="81376288"/>
<accession>A0A9W9SJE9</accession>
<comment type="caution">
    <text evidence="2">The sequence shown here is derived from an EMBL/GenBank/DDBJ whole genome shotgun (WGS) entry which is preliminary data.</text>
</comment>
<dbReference type="AlphaFoldDB" id="A0A9W9SJE9"/>
<dbReference type="Proteomes" id="UP001147747">
    <property type="component" value="Unassembled WGS sequence"/>
</dbReference>
<sequence length="77" mass="8517">MAGLATCATRSGGVARRQLDSGKTMRRREMPSYIIFRGQSHTCSEKDTPEPDSQDCRLEDGTMSALPGRSTRPRETL</sequence>
<dbReference type="EMBL" id="JAPZBU010000011">
    <property type="protein sequence ID" value="KAJ5379552.1"/>
    <property type="molecule type" value="Genomic_DNA"/>
</dbReference>
<proteinExistence type="predicted"/>
<feature type="region of interest" description="Disordered" evidence="1">
    <location>
        <begin position="1"/>
        <end position="77"/>
    </location>
</feature>
<feature type="compositionally biased region" description="Basic and acidic residues" evidence="1">
    <location>
        <begin position="43"/>
        <end position="60"/>
    </location>
</feature>
<keyword evidence="3" id="KW-1185">Reference proteome</keyword>
<evidence type="ECO:0000313" key="2">
    <source>
        <dbReference type="EMBL" id="KAJ5379552.1"/>
    </source>
</evidence>
<reference evidence="2" key="1">
    <citation type="submission" date="2022-12" db="EMBL/GenBank/DDBJ databases">
        <authorList>
            <person name="Petersen C."/>
        </authorList>
    </citation>
    <scope>NUCLEOTIDE SEQUENCE</scope>
    <source>
        <strain evidence="2">IBT 29677</strain>
    </source>
</reference>
<dbReference type="RefSeq" id="XP_056483338.1">
    <property type="nucleotide sequence ID" value="XM_056637308.1"/>
</dbReference>
<evidence type="ECO:0000256" key="1">
    <source>
        <dbReference type="SAM" id="MobiDB-lite"/>
    </source>
</evidence>